<sequence length="308" mass="35777">MENRIEKALGLIEAKPYLATMGANTVAARYGYSKQEILEAKKLFYKKRSEKRDVKILIFDIETAPMKAYVWKRWKENVSLEQTISEWFMICWSAKWLGSEEVFHECITPDEVLVEDDRRITEGLWKLFNEADIIVAHNGKKFDIPKMNSRFIIHKLPPCSPYQQIDTHEISKKVFGFSSNKLDALATYFGIPNKDKTDFELWKACLEGNQKALDYMLQYNINDVLILEKVYLRLRPWMPHHPNVGLYKEANKPVCPVCGSTHMEVTPDHAYTYASKFQVLRCTDCGALARVRFNSYSEDKKKSLVLSV</sequence>
<dbReference type="GO" id="GO:0003676">
    <property type="term" value="F:nucleic acid binding"/>
    <property type="evidence" value="ECO:0007669"/>
    <property type="project" value="InterPro"/>
</dbReference>
<keyword evidence="3" id="KW-1185">Reference proteome</keyword>
<dbReference type="SUPFAM" id="SSF53098">
    <property type="entry name" value="Ribonuclease H-like"/>
    <property type="match status" value="1"/>
</dbReference>
<organism evidence="2 3">
    <name type="scientific">uncultured phage cr111_1</name>
    <dbReference type="NCBI Taxonomy" id="2772071"/>
    <lineage>
        <taxon>Viruses</taxon>
        <taxon>Duplodnaviria</taxon>
        <taxon>Heunggongvirae</taxon>
        <taxon>Uroviricota</taxon>
        <taxon>Caudoviricetes</taxon>
        <taxon>Crassvirales</taxon>
        <taxon>Steigviridae</taxon>
        <taxon>Asinivirinae</taxon>
        <taxon>Lahndsivirus</taxon>
        <taxon>Lahndsivirus rarus</taxon>
    </lineage>
</organism>
<name>A0A7M1RXH3_9CAUD</name>
<protein>
    <submittedName>
        <fullName evidence="2">Exonuclease</fullName>
    </submittedName>
</protein>
<dbReference type="Proteomes" id="UP000594132">
    <property type="component" value="Segment"/>
</dbReference>
<accession>A0A7M1RXH3</accession>
<dbReference type="InterPro" id="IPR036397">
    <property type="entry name" value="RNaseH_sf"/>
</dbReference>
<feature type="domain" description="YprB ribonuclease H-like" evidence="1">
    <location>
        <begin position="117"/>
        <end position="233"/>
    </location>
</feature>
<evidence type="ECO:0000259" key="1">
    <source>
        <dbReference type="Pfam" id="PF13482"/>
    </source>
</evidence>
<dbReference type="KEGG" id="vg:65129666"/>
<evidence type="ECO:0000313" key="3">
    <source>
        <dbReference type="Proteomes" id="UP000594132"/>
    </source>
</evidence>
<evidence type="ECO:0000313" key="2">
    <source>
        <dbReference type="EMBL" id="QOR59145.1"/>
    </source>
</evidence>
<dbReference type="InterPro" id="IPR038720">
    <property type="entry name" value="YprB_RNase_H-like_dom"/>
</dbReference>
<dbReference type="GO" id="GO:0004527">
    <property type="term" value="F:exonuclease activity"/>
    <property type="evidence" value="ECO:0007669"/>
    <property type="project" value="UniProtKB-KW"/>
</dbReference>
<proteinExistence type="predicted"/>
<reference evidence="2 3" key="1">
    <citation type="submission" date="2020-07" db="EMBL/GenBank/DDBJ databases">
        <title>Taxonomic proposal: Crassvirales, a new order of highly abundant and diverse bacterial viruses.</title>
        <authorList>
            <person name="Shkoporov A.N."/>
            <person name="Stockdale S.R."/>
            <person name="Guerin E."/>
            <person name="Ross R.P."/>
            <person name="Hill C."/>
        </authorList>
    </citation>
    <scope>NUCLEOTIDE SEQUENCE [LARGE SCALE GENOMIC DNA]</scope>
</reference>
<dbReference type="EMBL" id="MT774387">
    <property type="protein sequence ID" value="QOR59145.1"/>
    <property type="molecule type" value="Genomic_DNA"/>
</dbReference>
<dbReference type="GeneID" id="65129666"/>
<dbReference type="InterPro" id="IPR012337">
    <property type="entry name" value="RNaseH-like_sf"/>
</dbReference>
<dbReference type="Gene3D" id="3.30.420.10">
    <property type="entry name" value="Ribonuclease H-like superfamily/Ribonuclease H"/>
    <property type="match status" value="1"/>
</dbReference>
<dbReference type="Pfam" id="PF13482">
    <property type="entry name" value="RNase_H_2"/>
    <property type="match status" value="1"/>
</dbReference>
<keyword evidence="2" id="KW-0540">Nuclease</keyword>
<keyword evidence="2" id="KW-0378">Hydrolase</keyword>
<keyword evidence="2" id="KW-0269">Exonuclease</keyword>
<dbReference type="RefSeq" id="YP_010111303.1">
    <property type="nucleotide sequence ID" value="NC_055880.1"/>
</dbReference>